<proteinExistence type="predicted"/>
<organism evidence="3 4">
    <name type="scientific">Aeromicrobium senzhongii</name>
    <dbReference type="NCBI Taxonomy" id="2663859"/>
    <lineage>
        <taxon>Bacteria</taxon>
        <taxon>Bacillati</taxon>
        <taxon>Actinomycetota</taxon>
        <taxon>Actinomycetes</taxon>
        <taxon>Propionibacteriales</taxon>
        <taxon>Nocardioidaceae</taxon>
        <taxon>Aeromicrobium</taxon>
    </lineage>
</organism>
<dbReference type="PROSITE" id="PS50980">
    <property type="entry name" value="COA_CT_NTER"/>
    <property type="match status" value="1"/>
</dbReference>
<feature type="domain" description="CoA carboxyltransferase N-terminal" evidence="1">
    <location>
        <begin position="31"/>
        <end position="291"/>
    </location>
</feature>
<dbReference type="InterPro" id="IPR029045">
    <property type="entry name" value="ClpP/crotonase-like_dom_sf"/>
</dbReference>
<dbReference type="Gene3D" id="3.90.226.10">
    <property type="entry name" value="2-enoyl-CoA Hydratase, Chain A, domain 1"/>
    <property type="match status" value="2"/>
</dbReference>
<reference evidence="3 4" key="1">
    <citation type="submission" date="2020-08" db="EMBL/GenBank/DDBJ databases">
        <title>Novel species in genus Aeromicrobium.</title>
        <authorList>
            <person name="Zhang G."/>
        </authorList>
    </citation>
    <scope>NUCLEOTIDE SEQUENCE [LARGE SCALE GENOMIC DNA]</scope>
    <source>
        <strain evidence="4">zg-629</strain>
    </source>
</reference>
<dbReference type="InterPro" id="IPR011763">
    <property type="entry name" value="COA_CT_C"/>
</dbReference>
<dbReference type="PANTHER" id="PTHR43842">
    <property type="entry name" value="PROPIONYL-COA CARBOXYLASE BETA CHAIN"/>
    <property type="match status" value="1"/>
</dbReference>
<keyword evidence="4" id="KW-1185">Reference proteome</keyword>
<gene>
    <name evidence="3" type="ORF">H9L21_02710</name>
</gene>
<feature type="domain" description="CoA carboxyltransferase C-terminal" evidence="2">
    <location>
        <begin position="294"/>
        <end position="543"/>
    </location>
</feature>
<evidence type="ECO:0000313" key="3">
    <source>
        <dbReference type="EMBL" id="QNL94887.1"/>
    </source>
</evidence>
<name>A0ABX6SWB7_9ACTN</name>
<dbReference type="InterPro" id="IPR051047">
    <property type="entry name" value="AccD/PCCB"/>
</dbReference>
<dbReference type="PROSITE" id="PS50989">
    <property type="entry name" value="COA_CT_CTER"/>
    <property type="match status" value="1"/>
</dbReference>
<dbReference type="Proteomes" id="UP000515871">
    <property type="component" value="Chromosome"/>
</dbReference>
<evidence type="ECO:0000259" key="2">
    <source>
        <dbReference type="PROSITE" id="PS50989"/>
    </source>
</evidence>
<dbReference type="InterPro" id="IPR034733">
    <property type="entry name" value="AcCoA_carboxyl_beta"/>
</dbReference>
<evidence type="ECO:0000259" key="1">
    <source>
        <dbReference type="PROSITE" id="PS50980"/>
    </source>
</evidence>
<sequence>MQDLSVRLDSSVSVAPAASLETERAPVSHVWSDEIEEIARRRGWAELLGGEEKIRRQHATGRSTVRERILDLLDADSFEEIGALAGFATVSEDGTTVSVMPANFLFGLGEIDGRRVALGADDFTIRGGAADASIMAKQVDSERLAAAMRVPLVRLVEGTGGGGSVRMVEDAGYTYVPANPGWDAVVENLSVVPVVAACMGPVAGLGAGRVAMSHFSVLIEQVAQMFVAGPPVVKHATGEHLTKEELGGADVHRRSGAIDRIVPDEKAALQAVRDFLSYLPASVHDVPPVVAGAEPAGSADALADVVPRNRRQPYRLRTILDAVFDAGSNFEYAGYGASVYTGLARLDGHPVGVVATDPYKGATMTPNGADALTRLIDLCETFHLPIVSLTDQAGMMIGLQAEKSASIRRGARAVVAAYQARVPMAEVIVRRVFGVGGAGQINRHRFSRQWAWPSGDWGSLPVEGGVEAAYRADLEASDDPEALMAQIHARLEVARSPFRTAERYGVQDLIDPRSTREVLVRWVHDAYRVVPELVGPPSFGTRP</sequence>
<protein>
    <submittedName>
        <fullName evidence="3">Methylmalonyl-CoA carboxyltransferase</fullName>
    </submittedName>
</protein>
<dbReference type="Pfam" id="PF01039">
    <property type="entry name" value="Carboxyl_trans"/>
    <property type="match status" value="1"/>
</dbReference>
<dbReference type="SUPFAM" id="SSF52096">
    <property type="entry name" value="ClpP/crotonase"/>
    <property type="match status" value="2"/>
</dbReference>
<dbReference type="EMBL" id="CP060587">
    <property type="protein sequence ID" value="QNL94887.1"/>
    <property type="molecule type" value="Genomic_DNA"/>
</dbReference>
<evidence type="ECO:0000313" key="4">
    <source>
        <dbReference type="Proteomes" id="UP000515871"/>
    </source>
</evidence>
<dbReference type="InterPro" id="IPR011762">
    <property type="entry name" value="COA_CT_N"/>
</dbReference>
<dbReference type="PANTHER" id="PTHR43842:SF2">
    <property type="entry name" value="PROPIONYL-COA CARBOXYLASE BETA CHAIN, MITOCHONDRIAL"/>
    <property type="match status" value="1"/>
</dbReference>
<accession>A0ABX6SWB7</accession>